<dbReference type="Pfam" id="PF08266">
    <property type="entry name" value="Cadherin_2"/>
    <property type="match status" value="1"/>
</dbReference>
<evidence type="ECO:0000313" key="3">
    <source>
        <dbReference type="Ensembl" id="ENSTMTP00000014916.1"/>
    </source>
</evidence>
<evidence type="ECO:0000259" key="2">
    <source>
        <dbReference type="Pfam" id="PF08266"/>
    </source>
</evidence>
<evidence type="ECO:0000313" key="4">
    <source>
        <dbReference type="Proteomes" id="UP000472274"/>
    </source>
</evidence>
<dbReference type="Ensembl" id="ENSTMTT00000015441.1">
    <property type="protein sequence ID" value="ENSTMTP00000014916.1"/>
    <property type="gene ID" value="ENSTMTG00000010860.1"/>
</dbReference>
<dbReference type="InterPro" id="IPR013164">
    <property type="entry name" value="Cadherin_N"/>
</dbReference>
<name>A0A674IZG8_9SAUR</name>
<dbReference type="FunFam" id="2.60.40.60:FF:000398">
    <property type="entry name" value="Protocadherin cluster 1 gamma 26a"/>
    <property type="match status" value="1"/>
</dbReference>
<feature type="domain" description="Cadherin N-terminal" evidence="2">
    <location>
        <begin position="30"/>
        <end position="69"/>
    </location>
</feature>
<reference evidence="3" key="2">
    <citation type="submission" date="2025-09" db="UniProtKB">
        <authorList>
            <consortium name="Ensembl"/>
        </authorList>
    </citation>
    <scope>IDENTIFICATION</scope>
</reference>
<dbReference type="Gene3D" id="2.60.40.60">
    <property type="entry name" value="Cadherins"/>
    <property type="match status" value="1"/>
</dbReference>
<keyword evidence="1" id="KW-0325">Glycoprotein</keyword>
<protein>
    <recommendedName>
        <fullName evidence="2">Cadherin N-terminal domain-containing protein</fullName>
    </recommendedName>
</protein>
<proteinExistence type="predicted"/>
<keyword evidence="4" id="KW-1185">Reference proteome</keyword>
<dbReference type="GeneTree" id="ENSGT00940000159725"/>
<dbReference type="InParanoid" id="A0A674IZG8"/>
<dbReference type="AlphaFoldDB" id="A0A674IZG8"/>
<evidence type="ECO:0000256" key="1">
    <source>
        <dbReference type="ARBA" id="ARBA00023180"/>
    </source>
</evidence>
<sequence>MADTQRFRVCKKRVQFYFMLATVWEAVSGQIRYSIPEEMQKGSIVGNIAKDLGLDIKELTHHGVRIVSTASP</sequence>
<reference evidence="3" key="1">
    <citation type="submission" date="2025-08" db="UniProtKB">
        <authorList>
            <consortium name="Ensembl"/>
        </authorList>
    </citation>
    <scope>IDENTIFICATION</scope>
</reference>
<dbReference type="Proteomes" id="UP000472274">
    <property type="component" value="Unplaced"/>
</dbReference>
<organism evidence="3 4">
    <name type="scientific">Terrapene triunguis</name>
    <name type="common">Three-toed box turtle</name>
    <dbReference type="NCBI Taxonomy" id="2587831"/>
    <lineage>
        <taxon>Eukaryota</taxon>
        <taxon>Metazoa</taxon>
        <taxon>Chordata</taxon>
        <taxon>Craniata</taxon>
        <taxon>Vertebrata</taxon>
        <taxon>Euteleostomi</taxon>
        <taxon>Archelosauria</taxon>
        <taxon>Testudinata</taxon>
        <taxon>Testudines</taxon>
        <taxon>Cryptodira</taxon>
        <taxon>Durocryptodira</taxon>
        <taxon>Testudinoidea</taxon>
        <taxon>Emydidae</taxon>
        <taxon>Terrapene</taxon>
    </lineage>
</organism>
<accession>A0A674IZG8</accession>